<dbReference type="EMBL" id="BARU01019393">
    <property type="protein sequence ID" value="GAH52171.1"/>
    <property type="molecule type" value="Genomic_DNA"/>
</dbReference>
<sequence>FTKMEFKELVQGIKNIVEELRKLNSKIDKLDIKKKD</sequence>
<accession>X1G2N6</accession>
<dbReference type="AlphaFoldDB" id="X1G2N6"/>
<comment type="caution">
    <text evidence="1">The sequence shown here is derived from an EMBL/GenBank/DDBJ whole genome shotgun (WGS) entry which is preliminary data.</text>
</comment>
<reference evidence="1" key="1">
    <citation type="journal article" date="2014" name="Front. Microbiol.">
        <title>High frequency of phylogenetically diverse reductive dehalogenase-homologous genes in deep subseafloor sedimentary metagenomes.</title>
        <authorList>
            <person name="Kawai M."/>
            <person name="Futagami T."/>
            <person name="Toyoda A."/>
            <person name="Takaki Y."/>
            <person name="Nishi S."/>
            <person name="Hori S."/>
            <person name="Arai W."/>
            <person name="Tsubouchi T."/>
            <person name="Morono Y."/>
            <person name="Uchiyama I."/>
            <person name="Ito T."/>
            <person name="Fujiyama A."/>
            <person name="Inagaki F."/>
            <person name="Takami H."/>
        </authorList>
    </citation>
    <scope>NUCLEOTIDE SEQUENCE</scope>
    <source>
        <strain evidence="1">Expedition CK06-06</strain>
    </source>
</reference>
<proteinExistence type="predicted"/>
<protein>
    <submittedName>
        <fullName evidence="1">Uncharacterized protein</fullName>
    </submittedName>
</protein>
<evidence type="ECO:0000313" key="1">
    <source>
        <dbReference type="EMBL" id="GAH52171.1"/>
    </source>
</evidence>
<gene>
    <name evidence="1" type="ORF">S03H2_31935</name>
</gene>
<organism evidence="1">
    <name type="scientific">marine sediment metagenome</name>
    <dbReference type="NCBI Taxonomy" id="412755"/>
    <lineage>
        <taxon>unclassified sequences</taxon>
        <taxon>metagenomes</taxon>
        <taxon>ecological metagenomes</taxon>
    </lineage>
</organism>
<name>X1G2N6_9ZZZZ</name>
<feature type="non-terminal residue" evidence="1">
    <location>
        <position position="1"/>
    </location>
</feature>